<evidence type="ECO:0000256" key="3">
    <source>
        <dbReference type="SAM" id="SignalP"/>
    </source>
</evidence>
<dbReference type="Proteomes" id="UP001328107">
    <property type="component" value="Unassembled WGS sequence"/>
</dbReference>
<comment type="caution">
    <text evidence="4">The sequence shown here is derived from an EMBL/GenBank/DDBJ whole genome shotgun (WGS) entry which is preliminary data.</text>
</comment>
<feature type="signal peptide" evidence="3">
    <location>
        <begin position="1"/>
        <end position="20"/>
    </location>
</feature>
<evidence type="ECO:0000256" key="1">
    <source>
        <dbReference type="SAM" id="MobiDB-lite"/>
    </source>
</evidence>
<evidence type="ECO:0000313" key="5">
    <source>
        <dbReference type="Proteomes" id="UP001328107"/>
    </source>
</evidence>
<feature type="compositionally biased region" description="Basic and acidic residues" evidence="1">
    <location>
        <begin position="249"/>
        <end position="258"/>
    </location>
</feature>
<protein>
    <submittedName>
        <fullName evidence="4">Uncharacterized protein</fullName>
    </submittedName>
</protein>
<accession>A0AAN5CIP2</accession>
<keyword evidence="2" id="KW-0472">Membrane</keyword>
<dbReference type="AlphaFoldDB" id="A0AAN5CIP2"/>
<dbReference type="EMBL" id="BTRK01000004">
    <property type="protein sequence ID" value="GMR45070.1"/>
    <property type="molecule type" value="Genomic_DNA"/>
</dbReference>
<evidence type="ECO:0000313" key="4">
    <source>
        <dbReference type="EMBL" id="GMR45070.1"/>
    </source>
</evidence>
<feature type="region of interest" description="Disordered" evidence="1">
    <location>
        <begin position="235"/>
        <end position="258"/>
    </location>
</feature>
<keyword evidence="5" id="KW-1185">Reference proteome</keyword>
<keyword evidence="2" id="KW-0812">Transmembrane</keyword>
<feature type="chain" id="PRO_5042883824" evidence="3">
    <location>
        <begin position="21"/>
        <end position="258"/>
    </location>
</feature>
<reference evidence="5" key="1">
    <citation type="submission" date="2022-10" db="EMBL/GenBank/DDBJ databases">
        <title>Genome assembly of Pristionchus species.</title>
        <authorList>
            <person name="Yoshida K."/>
            <person name="Sommer R.J."/>
        </authorList>
    </citation>
    <scope>NUCLEOTIDE SEQUENCE [LARGE SCALE GENOMIC DNA]</scope>
    <source>
        <strain evidence="5">RS5460</strain>
    </source>
</reference>
<keyword evidence="2" id="KW-1133">Transmembrane helix</keyword>
<sequence>MESSLLRMLSLLQIISTSMQSYVGSLQLRCGGGFLTNADVQPPIRQSSGVLVDWNLFSNDEFCSDPPNMPQFKNLYLSEVSLITTCPNCPQCSVVLPQQYELPITTTLQRIFLVTKSLPYNRPRTDIRVHYVLVDRLPTSIKNCELEVNGRSNMSPELNHPPMDWSNLLLVFVVLFAVVICTCGLRCACGKLFAERSCDNRYCKHSTASLSSARLSISHPKFSTHLDHAYTPGTLTRQKPAVHQKQRASSHEPFEARI</sequence>
<keyword evidence="3" id="KW-0732">Signal</keyword>
<organism evidence="4 5">
    <name type="scientific">Pristionchus mayeri</name>
    <dbReference type="NCBI Taxonomy" id="1317129"/>
    <lineage>
        <taxon>Eukaryota</taxon>
        <taxon>Metazoa</taxon>
        <taxon>Ecdysozoa</taxon>
        <taxon>Nematoda</taxon>
        <taxon>Chromadorea</taxon>
        <taxon>Rhabditida</taxon>
        <taxon>Rhabditina</taxon>
        <taxon>Diplogasteromorpha</taxon>
        <taxon>Diplogasteroidea</taxon>
        <taxon>Neodiplogasteridae</taxon>
        <taxon>Pristionchus</taxon>
    </lineage>
</organism>
<feature type="transmembrane region" description="Helical" evidence="2">
    <location>
        <begin position="165"/>
        <end position="187"/>
    </location>
</feature>
<name>A0AAN5CIP2_9BILA</name>
<evidence type="ECO:0000256" key="2">
    <source>
        <dbReference type="SAM" id="Phobius"/>
    </source>
</evidence>
<proteinExistence type="predicted"/>
<gene>
    <name evidence="4" type="ORF">PMAYCL1PPCAC_15265</name>
</gene>